<keyword evidence="3" id="KW-1003">Cell membrane</keyword>
<dbReference type="FunFam" id="1.10.3720.10:FF:000003">
    <property type="entry name" value="Aliphatic sulfonate ABC transporter permease"/>
    <property type="match status" value="1"/>
</dbReference>
<dbReference type="GO" id="GO:0005886">
    <property type="term" value="C:plasma membrane"/>
    <property type="evidence" value="ECO:0007669"/>
    <property type="project" value="UniProtKB-SubCell"/>
</dbReference>
<gene>
    <name evidence="9" type="primary">ssuC_2</name>
    <name evidence="9" type="ORF">ERS852491_01409</name>
</gene>
<name>A0A174CP06_9FIRM</name>
<evidence type="ECO:0000256" key="3">
    <source>
        <dbReference type="ARBA" id="ARBA00022475"/>
    </source>
</evidence>
<dbReference type="AlphaFoldDB" id="A0A174CP06"/>
<evidence type="ECO:0000256" key="5">
    <source>
        <dbReference type="ARBA" id="ARBA00022989"/>
    </source>
</evidence>
<sequence length="269" mass="28282">MKRASRKAGGFDPAGLILPALILIVWFAATTWGGMPAYKLPSPQKLLCVLVDFATGQLGITPYSGTLWGHLLHSLKRVASGFGLAAVFGLILGFLSGGIPLVRRLVDPLIHLARTIPGIGWLPVAIVWFGIGEGNTLFLIALASFFPIYMNTAHGTSQVPEVTLRAGQMLGAKGFSLFRTVILPAAFPDVAVGLRLGLGVAWAYLVLGEVTGVTEGLGAVMTDGRMLGHVDIVLATMIVIACAGKLTDLLLLAVCRAVSPQMRKGGNKS</sequence>
<evidence type="ECO:0000313" key="10">
    <source>
        <dbReference type="Proteomes" id="UP000095544"/>
    </source>
</evidence>
<keyword evidence="4 7" id="KW-0812">Transmembrane</keyword>
<dbReference type="Pfam" id="PF00528">
    <property type="entry name" value="BPD_transp_1"/>
    <property type="match status" value="1"/>
</dbReference>
<dbReference type="OrthoDB" id="9793490at2"/>
<dbReference type="Proteomes" id="UP000095544">
    <property type="component" value="Unassembled WGS sequence"/>
</dbReference>
<evidence type="ECO:0000259" key="8">
    <source>
        <dbReference type="PROSITE" id="PS50928"/>
    </source>
</evidence>
<evidence type="ECO:0000256" key="4">
    <source>
        <dbReference type="ARBA" id="ARBA00022692"/>
    </source>
</evidence>
<feature type="transmembrane region" description="Helical" evidence="7">
    <location>
        <begin position="78"/>
        <end position="102"/>
    </location>
</feature>
<dbReference type="Gene3D" id="1.10.3720.10">
    <property type="entry name" value="MetI-like"/>
    <property type="match status" value="1"/>
</dbReference>
<evidence type="ECO:0000256" key="7">
    <source>
        <dbReference type="RuleBase" id="RU363032"/>
    </source>
</evidence>
<dbReference type="PROSITE" id="PS50928">
    <property type="entry name" value="ABC_TM1"/>
    <property type="match status" value="1"/>
</dbReference>
<protein>
    <submittedName>
        <fullName evidence="9">Putative aliphatic sulfonates transport permease protein ssuC</fullName>
    </submittedName>
</protein>
<comment type="similarity">
    <text evidence="7">Belongs to the binding-protein-dependent transport system permease family.</text>
</comment>
<dbReference type="PANTHER" id="PTHR30151">
    <property type="entry name" value="ALKANE SULFONATE ABC TRANSPORTER-RELATED, MEMBRANE SUBUNIT"/>
    <property type="match status" value="1"/>
</dbReference>
<keyword evidence="2 7" id="KW-0813">Transport</keyword>
<accession>A0A174CP06</accession>
<dbReference type="InterPro" id="IPR000515">
    <property type="entry name" value="MetI-like"/>
</dbReference>
<dbReference type="GO" id="GO:0010438">
    <property type="term" value="P:cellular response to sulfur starvation"/>
    <property type="evidence" value="ECO:0007669"/>
    <property type="project" value="TreeGrafter"/>
</dbReference>
<keyword evidence="5 7" id="KW-1133">Transmembrane helix</keyword>
<feature type="domain" description="ABC transmembrane type-1" evidence="8">
    <location>
        <begin position="71"/>
        <end position="251"/>
    </location>
</feature>
<dbReference type="SUPFAM" id="SSF161098">
    <property type="entry name" value="MetI-like"/>
    <property type="match status" value="1"/>
</dbReference>
<proteinExistence type="inferred from homology"/>
<dbReference type="STRING" id="39482.ERS852491_01409"/>
<comment type="subcellular location">
    <subcellularLocation>
        <location evidence="1 7">Cell membrane</location>
        <topology evidence="1 7">Multi-pass membrane protein</topology>
    </subcellularLocation>
</comment>
<feature type="transmembrane region" description="Helical" evidence="7">
    <location>
        <begin position="12"/>
        <end position="35"/>
    </location>
</feature>
<dbReference type="RefSeq" id="WP_050639014.1">
    <property type="nucleotide sequence ID" value="NZ_CABKUE010000005.1"/>
</dbReference>
<organism evidence="9 10">
    <name type="scientific">Faecalicatena contorta</name>
    <dbReference type="NCBI Taxonomy" id="39482"/>
    <lineage>
        <taxon>Bacteria</taxon>
        <taxon>Bacillati</taxon>
        <taxon>Bacillota</taxon>
        <taxon>Clostridia</taxon>
        <taxon>Lachnospirales</taxon>
        <taxon>Lachnospiraceae</taxon>
        <taxon>Faecalicatena</taxon>
    </lineage>
</organism>
<evidence type="ECO:0000313" key="9">
    <source>
        <dbReference type="EMBL" id="CUO14884.1"/>
    </source>
</evidence>
<evidence type="ECO:0000256" key="2">
    <source>
        <dbReference type="ARBA" id="ARBA00022448"/>
    </source>
</evidence>
<feature type="transmembrane region" description="Helical" evidence="7">
    <location>
        <begin position="232"/>
        <end position="254"/>
    </location>
</feature>
<keyword evidence="6 7" id="KW-0472">Membrane</keyword>
<dbReference type="CDD" id="cd06261">
    <property type="entry name" value="TM_PBP2"/>
    <property type="match status" value="1"/>
</dbReference>
<dbReference type="InterPro" id="IPR035906">
    <property type="entry name" value="MetI-like_sf"/>
</dbReference>
<reference evidence="9 10" key="1">
    <citation type="submission" date="2015-09" db="EMBL/GenBank/DDBJ databases">
        <authorList>
            <consortium name="Pathogen Informatics"/>
        </authorList>
    </citation>
    <scope>NUCLEOTIDE SEQUENCE [LARGE SCALE GENOMIC DNA]</scope>
    <source>
        <strain evidence="9 10">2789STDY5834876</strain>
    </source>
</reference>
<dbReference type="GO" id="GO:0042918">
    <property type="term" value="P:alkanesulfonate transmembrane transport"/>
    <property type="evidence" value="ECO:0007669"/>
    <property type="project" value="UniProtKB-ARBA"/>
</dbReference>
<dbReference type="PANTHER" id="PTHR30151:SF25">
    <property type="entry name" value="TAURINE TRANSPORT SYSTEM PERMEASE PROTEIN TAUC"/>
    <property type="match status" value="1"/>
</dbReference>
<evidence type="ECO:0000256" key="1">
    <source>
        <dbReference type="ARBA" id="ARBA00004651"/>
    </source>
</evidence>
<evidence type="ECO:0000256" key="6">
    <source>
        <dbReference type="ARBA" id="ARBA00023136"/>
    </source>
</evidence>
<dbReference type="EMBL" id="CYZU01000010">
    <property type="protein sequence ID" value="CUO14884.1"/>
    <property type="molecule type" value="Genomic_DNA"/>
</dbReference>